<dbReference type="PROSITE" id="PS51909">
    <property type="entry name" value="LYSOZYME_I"/>
    <property type="match status" value="1"/>
</dbReference>
<dbReference type="Proteomes" id="UP000887540">
    <property type="component" value="Unplaced"/>
</dbReference>
<keyword evidence="9" id="KW-1185">Reference proteome</keyword>
<evidence type="ECO:0000256" key="2">
    <source>
        <dbReference type="ARBA" id="ARBA00012732"/>
    </source>
</evidence>
<evidence type="ECO:0000256" key="8">
    <source>
        <dbReference type="SAM" id="MobiDB-lite"/>
    </source>
</evidence>
<dbReference type="WBParaSite" id="ACRNAN_scaffold3879.g25967.t1">
    <property type="protein sequence ID" value="ACRNAN_scaffold3879.g25967.t1"/>
    <property type="gene ID" value="ACRNAN_scaffold3879.g25967"/>
</dbReference>
<evidence type="ECO:0000313" key="9">
    <source>
        <dbReference type="Proteomes" id="UP000887540"/>
    </source>
</evidence>
<dbReference type="GO" id="GO:0042742">
    <property type="term" value="P:defense response to bacterium"/>
    <property type="evidence" value="ECO:0007669"/>
    <property type="project" value="UniProtKB-KW"/>
</dbReference>
<dbReference type="Gene3D" id="1.10.530.10">
    <property type="match status" value="1"/>
</dbReference>
<evidence type="ECO:0000256" key="5">
    <source>
        <dbReference type="ARBA" id="ARBA00022801"/>
    </source>
</evidence>
<evidence type="ECO:0000313" key="10">
    <source>
        <dbReference type="WBParaSite" id="ACRNAN_scaffold3879.g25967.t1"/>
    </source>
</evidence>
<accession>A0A914DTM1</accession>
<keyword evidence="5" id="KW-0378">Hydrolase</keyword>
<evidence type="ECO:0000256" key="4">
    <source>
        <dbReference type="ARBA" id="ARBA00022638"/>
    </source>
</evidence>
<evidence type="ECO:0000256" key="7">
    <source>
        <dbReference type="ARBA" id="ARBA00023295"/>
    </source>
</evidence>
<comment type="catalytic activity">
    <reaction evidence="1">
        <text>Hydrolysis of (1-&gt;4)-beta-linkages between N-acetylmuramic acid and N-acetyl-D-glucosamine residues in a peptidoglycan and between N-acetyl-D-glucosamine residues in chitodextrins.</text>
        <dbReference type="EC" id="3.2.1.17"/>
    </reaction>
</comment>
<feature type="compositionally biased region" description="Basic and acidic residues" evidence="8">
    <location>
        <begin position="153"/>
        <end position="173"/>
    </location>
</feature>
<dbReference type="GO" id="GO:0031640">
    <property type="term" value="P:killing of cells of another organism"/>
    <property type="evidence" value="ECO:0007669"/>
    <property type="project" value="UniProtKB-KW"/>
</dbReference>
<keyword evidence="6" id="KW-1015">Disulfide bond</keyword>
<dbReference type="PANTHER" id="PTHR11195">
    <property type="entry name" value="DESTABILASE-RELATED"/>
    <property type="match status" value="1"/>
</dbReference>
<dbReference type="EC" id="3.2.1.17" evidence="2"/>
<dbReference type="GO" id="GO:0003796">
    <property type="term" value="F:lysozyme activity"/>
    <property type="evidence" value="ECO:0007669"/>
    <property type="project" value="UniProtKB-EC"/>
</dbReference>
<evidence type="ECO:0000256" key="1">
    <source>
        <dbReference type="ARBA" id="ARBA00000632"/>
    </source>
</evidence>
<evidence type="ECO:0000256" key="6">
    <source>
        <dbReference type="ARBA" id="ARBA00023157"/>
    </source>
</evidence>
<dbReference type="PANTHER" id="PTHR11195:SF13">
    <property type="entry name" value="INVERTEBRATE-TYPE LYSOZYME 2-RELATED"/>
    <property type="match status" value="1"/>
</dbReference>
<dbReference type="AlphaFoldDB" id="A0A914DTM1"/>
<keyword evidence="7" id="KW-0326">Glycosidase</keyword>
<protein>
    <recommendedName>
        <fullName evidence="2">lysozyme</fullName>
        <ecNumber evidence="2">3.2.1.17</ecNumber>
    </recommendedName>
</protein>
<proteinExistence type="predicted"/>
<organism evidence="9 10">
    <name type="scientific">Acrobeloides nanus</name>
    <dbReference type="NCBI Taxonomy" id="290746"/>
    <lineage>
        <taxon>Eukaryota</taxon>
        <taxon>Metazoa</taxon>
        <taxon>Ecdysozoa</taxon>
        <taxon>Nematoda</taxon>
        <taxon>Chromadorea</taxon>
        <taxon>Rhabditida</taxon>
        <taxon>Tylenchina</taxon>
        <taxon>Cephalobomorpha</taxon>
        <taxon>Cephaloboidea</taxon>
        <taxon>Cephalobidae</taxon>
        <taxon>Acrobeloides</taxon>
    </lineage>
</organism>
<dbReference type="InterPro" id="IPR008597">
    <property type="entry name" value="Invert_lysozyme"/>
</dbReference>
<evidence type="ECO:0000256" key="3">
    <source>
        <dbReference type="ARBA" id="ARBA00022529"/>
    </source>
</evidence>
<name>A0A914DTM1_9BILA</name>
<sequence length="183" mass="20898">MDEGSYSCGWYQNYVNRYAFNCPEKQGCELVSRIHNSGPRGCQTTRSDWYWNKIQYCLRQKKFENYFLEMIQSRSPPNSASTFFNPIQNSPLLLRVPSGPFNSDFTYYNDAGYGACGTVINAQTEMLIAEAIKSAKTLAEVEHLQSMLLSGRIPDKGRPDEEMDVDKNGNNEKENEEDAMVED</sequence>
<reference evidence="10" key="1">
    <citation type="submission" date="2022-11" db="UniProtKB">
        <authorList>
            <consortium name="WormBaseParasite"/>
        </authorList>
    </citation>
    <scope>IDENTIFICATION</scope>
</reference>
<keyword evidence="4" id="KW-0081">Bacteriolytic enzyme</keyword>
<feature type="compositionally biased region" description="Acidic residues" evidence="8">
    <location>
        <begin position="174"/>
        <end position="183"/>
    </location>
</feature>
<keyword evidence="3" id="KW-0929">Antimicrobial</keyword>
<feature type="region of interest" description="Disordered" evidence="8">
    <location>
        <begin position="150"/>
        <end position="183"/>
    </location>
</feature>